<feature type="transmembrane region" description="Helical" evidence="5">
    <location>
        <begin position="426"/>
        <end position="443"/>
    </location>
</feature>
<protein>
    <recommendedName>
        <fullName evidence="6">O-antigen ligase-related domain-containing protein</fullName>
    </recommendedName>
</protein>
<dbReference type="InterPro" id="IPR007016">
    <property type="entry name" value="O-antigen_ligase-rel_domated"/>
</dbReference>
<evidence type="ECO:0000256" key="2">
    <source>
        <dbReference type="ARBA" id="ARBA00022692"/>
    </source>
</evidence>
<reference evidence="7 8" key="1">
    <citation type="journal article" date="2016" name="Nat. Commun.">
        <title>Thousands of microbial genomes shed light on interconnected biogeochemical processes in an aquifer system.</title>
        <authorList>
            <person name="Anantharaman K."/>
            <person name="Brown C.T."/>
            <person name="Hug L.A."/>
            <person name="Sharon I."/>
            <person name="Castelle C.J."/>
            <person name="Probst A.J."/>
            <person name="Thomas B.C."/>
            <person name="Singh A."/>
            <person name="Wilkins M.J."/>
            <person name="Karaoz U."/>
            <person name="Brodie E.L."/>
            <person name="Williams K.H."/>
            <person name="Hubbard S.S."/>
            <person name="Banfield J.F."/>
        </authorList>
    </citation>
    <scope>NUCLEOTIDE SEQUENCE [LARGE SCALE GENOMIC DNA]</scope>
</reference>
<comment type="subcellular location">
    <subcellularLocation>
        <location evidence="1">Membrane</location>
        <topology evidence="1">Multi-pass membrane protein</topology>
    </subcellularLocation>
</comment>
<feature type="transmembrane region" description="Helical" evidence="5">
    <location>
        <begin position="255"/>
        <end position="273"/>
    </location>
</feature>
<comment type="caution">
    <text evidence="7">The sequence shown here is derived from an EMBL/GenBank/DDBJ whole genome shotgun (WGS) entry which is preliminary data.</text>
</comment>
<feature type="transmembrane region" description="Helical" evidence="5">
    <location>
        <begin position="47"/>
        <end position="64"/>
    </location>
</feature>
<evidence type="ECO:0000259" key="6">
    <source>
        <dbReference type="Pfam" id="PF04932"/>
    </source>
</evidence>
<feature type="transmembrane region" description="Helical" evidence="5">
    <location>
        <begin position="279"/>
        <end position="299"/>
    </location>
</feature>
<feature type="transmembrane region" description="Helical" evidence="5">
    <location>
        <begin position="394"/>
        <end position="414"/>
    </location>
</feature>
<feature type="transmembrane region" description="Helical" evidence="5">
    <location>
        <begin position="76"/>
        <end position="101"/>
    </location>
</feature>
<feature type="transmembrane region" description="Helical" evidence="5">
    <location>
        <begin position="229"/>
        <end position="248"/>
    </location>
</feature>
<dbReference type="EMBL" id="MGES01000016">
    <property type="protein sequence ID" value="OGL89060.1"/>
    <property type="molecule type" value="Genomic_DNA"/>
</dbReference>
<dbReference type="STRING" id="1802410.A3H75_01410"/>
<dbReference type="GO" id="GO:0016020">
    <property type="term" value="C:membrane"/>
    <property type="evidence" value="ECO:0007669"/>
    <property type="project" value="UniProtKB-SubCell"/>
</dbReference>
<evidence type="ECO:0000313" key="7">
    <source>
        <dbReference type="EMBL" id="OGL89060.1"/>
    </source>
</evidence>
<keyword evidence="3 5" id="KW-1133">Transmembrane helix</keyword>
<evidence type="ECO:0000256" key="4">
    <source>
        <dbReference type="ARBA" id="ARBA00023136"/>
    </source>
</evidence>
<feature type="transmembrane region" description="Helical" evidence="5">
    <location>
        <begin position="155"/>
        <end position="174"/>
    </location>
</feature>
<evidence type="ECO:0000256" key="5">
    <source>
        <dbReference type="SAM" id="Phobius"/>
    </source>
</evidence>
<gene>
    <name evidence="7" type="ORF">A3H75_01410</name>
</gene>
<feature type="domain" description="O-antigen ligase-related" evidence="6">
    <location>
        <begin position="263"/>
        <end position="401"/>
    </location>
</feature>
<feature type="transmembrane region" description="Helical" evidence="5">
    <location>
        <begin position="186"/>
        <end position="209"/>
    </location>
</feature>
<dbReference type="Proteomes" id="UP000176678">
    <property type="component" value="Unassembled WGS sequence"/>
</dbReference>
<dbReference type="PANTHER" id="PTHR37422">
    <property type="entry name" value="TEICHURONIC ACID BIOSYNTHESIS PROTEIN TUAE"/>
    <property type="match status" value="1"/>
</dbReference>
<dbReference type="AlphaFoldDB" id="A0A1F7VEV3"/>
<dbReference type="InterPro" id="IPR051533">
    <property type="entry name" value="WaaL-like"/>
</dbReference>
<name>A0A1F7VEV3_9BACT</name>
<evidence type="ECO:0000313" key="8">
    <source>
        <dbReference type="Proteomes" id="UP000176678"/>
    </source>
</evidence>
<accession>A0A1F7VEV3</accession>
<evidence type="ECO:0000256" key="3">
    <source>
        <dbReference type="ARBA" id="ARBA00022989"/>
    </source>
</evidence>
<sequence length="468" mass="52420">MSRDFTQLFFVLFLSMLGAVMSVYMPGAVFVALVLCAVIWVLSYKPIYGLYVLLFLYPMLGWQINLGGYESLQNTFFANINAPVADFWALILIAATALHFFRNRSRALVHNQNSGASRERLLLPGLPLFILFFLSALTSLFTVADADVASGVQYIARNIIFIYCAYVLLPVNIVRRRAEIWRGARVLLIVGALAMVWGIASLFIVEPFWGIWRRVTPFAIGGWAPFGLFHNDLAEVLVVIVPLACYWYYRETRDVWRKIAFLYAVVMTAVTLLTFSRTAWIVLFVQAVIVMALSTRVAWRSVTRKIAPFAAVVVVPIAIYMLIFSGSSYVASSTSARVDLARIAMIAFAEHPIIGNGVGTYISLVADAKAFRIEYGPPFDAHGVIQKLAAEQGVLGLITFFLLVSVLVLIVYRAWRRELDEHYRELLLAMLVIAVGSAVFQVFNTQYYTAKMWMPIGLAVTAALLRKK</sequence>
<keyword evidence="2 5" id="KW-0812">Transmembrane</keyword>
<feature type="transmembrane region" description="Helical" evidence="5">
    <location>
        <begin position="12"/>
        <end position="40"/>
    </location>
</feature>
<keyword evidence="4 5" id="KW-0472">Membrane</keyword>
<dbReference type="PANTHER" id="PTHR37422:SF13">
    <property type="entry name" value="LIPOPOLYSACCHARIDE BIOSYNTHESIS PROTEIN PA4999-RELATED"/>
    <property type="match status" value="1"/>
</dbReference>
<evidence type="ECO:0000256" key="1">
    <source>
        <dbReference type="ARBA" id="ARBA00004141"/>
    </source>
</evidence>
<proteinExistence type="predicted"/>
<organism evidence="7 8">
    <name type="scientific">Candidatus Uhrbacteria bacterium RIFCSPLOWO2_02_FULL_51_9</name>
    <dbReference type="NCBI Taxonomy" id="1802410"/>
    <lineage>
        <taxon>Bacteria</taxon>
        <taxon>Candidatus Uhriibacteriota</taxon>
    </lineage>
</organism>
<feature type="transmembrane region" description="Helical" evidence="5">
    <location>
        <begin position="121"/>
        <end position="143"/>
    </location>
</feature>
<feature type="transmembrane region" description="Helical" evidence="5">
    <location>
        <begin position="306"/>
        <end position="330"/>
    </location>
</feature>
<dbReference type="Pfam" id="PF04932">
    <property type="entry name" value="Wzy_C"/>
    <property type="match status" value="1"/>
</dbReference>